<feature type="transmembrane region" description="Helical" evidence="7">
    <location>
        <begin position="6"/>
        <end position="23"/>
    </location>
</feature>
<comment type="subcellular location">
    <subcellularLocation>
        <location evidence="1">Cell membrane</location>
        <topology evidence="1">Multi-pass membrane protein</topology>
    </subcellularLocation>
</comment>
<evidence type="ECO:0000256" key="7">
    <source>
        <dbReference type="SAM" id="Phobius"/>
    </source>
</evidence>
<dbReference type="EMBL" id="CP089291">
    <property type="protein sequence ID" value="UOF89307.1"/>
    <property type="molecule type" value="Genomic_DNA"/>
</dbReference>
<evidence type="ECO:0000313" key="10">
    <source>
        <dbReference type="Proteomes" id="UP000830167"/>
    </source>
</evidence>
<feature type="domain" description="Glycine transporter" evidence="8">
    <location>
        <begin position="5"/>
        <end position="77"/>
    </location>
</feature>
<keyword evidence="6 7" id="KW-0472">Membrane</keyword>
<feature type="transmembrane region" description="Helical" evidence="7">
    <location>
        <begin position="170"/>
        <end position="189"/>
    </location>
</feature>
<feature type="domain" description="Glycine transporter" evidence="8">
    <location>
        <begin position="90"/>
        <end position="159"/>
    </location>
</feature>
<feature type="transmembrane region" description="Helical" evidence="7">
    <location>
        <begin position="147"/>
        <end position="164"/>
    </location>
</feature>
<accession>A0ABY4CFK8</accession>
<evidence type="ECO:0000313" key="9">
    <source>
        <dbReference type="EMBL" id="UOF89307.1"/>
    </source>
</evidence>
<dbReference type="Pfam" id="PF03458">
    <property type="entry name" value="Gly_transporter"/>
    <property type="match status" value="2"/>
</dbReference>
<evidence type="ECO:0000256" key="2">
    <source>
        <dbReference type="ARBA" id="ARBA00008193"/>
    </source>
</evidence>
<keyword evidence="3" id="KW-1003">Cell membrane</keyword>
<evidence type="ECO:0000256" key="5">
    <source>
        <dbReference type="ARBA" id="ARBA00022989"/>
    </source>
</evidence>
<reference evidence="9" key="1">
    <citation type="submission" date="2021-12" db="EMBL/GenBank/DDBJ databases">
        <title>Alicyclobacillaceae gen. nov., sp. nov., isolated from chalcocite enrichment system.</title>
        <authorList>
            <person name="Jiang Z."/>
        </authorList>
    </citation>
    <scope>NUCLEOTIDE SEQUENCE</scope>
    <source>
        <strain evidence="9">MYW30-H2</strain>
    </source>
</reference>
<name>A0ABY4CFK8_9BACL</name>
<feature type="transmembrane region" description="Helical" evidence="7">
    <location>
        <begin position="89"/>
        <end position="108"/>
    </location>
</feature>
<protein>
    <submittedName>
        <fullName evidence="9">Trimeric intracellular cation channel family protein</fullName>
    </submittedName>
</protein>
<organism evidence="9 10">
    <name type="scientific">Fodinisporobacter ferrooxydans</name>
    <dbReference type="NCBI Taxonomy" id="2901836"/>
    <lineage>
        <taxon>Bacteria</taxon>
        <taxon>Bacillati</taxon>
        <taxon>Bacillota</taxon>
        <taxon>Bacilli</taxon>
        <taxon>Bacillales</taxon>
        <taxon>Alicyclobacillaceae</taxon>
        <taxon>Fodinisporobacter</taxon>
    </lineage>
</organism>
<keyword evidence="4 7" id="KW-0812">Transmembrane</keyword>
<evidence type="ECO:0000256" key="4">
    <source>
        <dbReference type="ARBA" id="ARBA00022692"/>
    </source>
</evidence>
<keyword evidence="10" id="KW-1185">Reference proteome</keyword>
<dbReference type="PANTHER" id="PTHR30506">
    <property type="entry name" value="INNER MEMBRANE PROTEIN"/>
    <property type="match status" value="1"/>
</dbReference>
<feature type="transmembrane region" description="Helical" evidence="7">
    <location>
        <begin position="62"/>
        <end position="82"/>
    </location>
</feature>
<keyword evidence="5 7" id="KW-1133">Transmembrane helix</keyword>
<sequence>MAWDVFNIIGTIAFAVSGASIAIERKYDIWGIYAFGLVTAFGGGIVRNMLLILPTSLWSESGLIKISLISITAVFIFPSVWFKFKKYWMVFDAIGLGAFAVQGALYVQSKGFPLSAVLIASVLTGIGGGVIRDILATKKPLVFYDEIYAVWALLAGCVIGFGWATKPLELYALFGCIVTLRVISVIYGWKLPHVSINRRKNFTEHS</sequence>
<proteinExistence type="inferred from homology"/>
<dbReference type="RefSeq" id="WP_347435994.1">
    <property type="nucleotide sequence ID" value="NZ_CP089291.1"/>
</dbReference>
<dbReference type="Proteomes" id="UP000830167">
    <property type="component" value="Chromosome"/>
</dbReference>
<feature type="transmembrane region" description="Helical" evidence="7">
    <location>
        <begin position="114"/>
        <end position="135"/>
    </location>
</feature>
<comment type="similarity">
    <text evidence="2">Belongs to the UPF0126 family.</text>
</comment>
<evidence type="ECO:0000259" key="8">
    <source>
        <dbReference type="Pfam" id="PF03458"/>
    </source>
</evidence>
<evidence type="ECO:0000256" key="3">
    <source>
        <dbReference type="ARBA" id="ARBA00022475"/>
    </source>
</evidence>
<dbReference type="InterPro" id="IPR005115">
    <property type="entry name" value="Gly_transporter"/>
</dbReference>
<evidence type="ECO:0000256" key="6">
    <source>
        <dbReference type="ARBA" id="ARBA00023136"/>
    </source>
</evidence>
<gene>
    <name evidence="9" type="ORF">LSG31_15550</name>
</gene>
<evidence type="ECO:0000256" key="1">
    <source>
        <dbReference type="ARBA" id="ARBA00004651"/>
    </source>
</evidence>
<dbReference type="PANTHER" id="PTHR30506:SF3">
    <property type="entry name" value="UPF0126 INNER MEMBRANE PROTEIN YADS-RELATED"/>
    <property type="match status" value="1"/>
</dbReference>
<feature type="transmembrane region" description="Helical" evidence="7">
    <location>
        <begin position="30"/>
        <end position="50"/>
    </location>
</feature>